<feature type="binding site" evidence="10">
    <location>
        <begin position="8"/>
        <end position="13"/>
    </location>
    <ligand>
        <name>substrate</name>
    </ligand>
</feature>
<dbReference type="GO" id="GO:0046872">
    <property type="term" value="F:metal ion binding"/>
    <property type="evidence" value="ECO:0007669"/>
    <property type="project" value="UniProtKB-KW"/>
</dbReference>
<dbReference type="HAMAP" id="MF_01405">
    <property type="entry name" value="Non_canon_purine_NTPase"/>
    <property type="match status" value="1"/>
</dbReference>
<comment type="catalytic activity">
    <reaction evidence="10">
        <text>ITP + H2O = IMP + diphosphate + H(+)</text>
        <dbReference type="Rhea" id="RHEA:29399"/>
        <dbReference type="ChEBI" id="CHEBI:15377"/>
        <dbReference type="ChEBI" id="CHEBI:15378"/>
        <dbReference type="ChEBI" id="CHEBI:33019"/>
        <dbReference type="ChEBI" id="CHEBI:58053"/>
        <dbReference type="ChEBI" id="CHEBI:61402"/>
        <dbReference type="EC" id="3.6.1.66"/>
    </reaction>
</comment>
<dbReference type="Pfam" id="PF01725">
    <property type="entry name" value="Ham1p_like"/>
    <property type="match status" value="1"/>
</dbReference>
<dbReference type="PANTHER" id="PTHR11067">
    <property type="entry name" value="INOSINE TRIPHOSPHATE PYROPHOSPHATASE/HAM1 PROTEIN"/>
    <property type="match status" value="1"/>
</dbReference>
<evidence type="ECO:0000256" key="9">
    <source>
        <dbReference type="ARBA" id="ARBA00052017"/>
    </source>
</evidence>
<dbReference type="NCBIfam" id="NF011397">
    <property type="entry name" value="PRK14822.1"/>
    <property type="match status" value="1"/>
</dbReference>
<comment type="subunit">
    <text evidence="2 10">Homodimer.</text>
</comment>
<dbReference type="GO" id="GO:0000166">
    <property type="term" value="F:nucleotide binding"/>
    <property type="evidence" value="ECO:0007669"/>
    <property type="project" value="UniProtKB-KW"/>
</dbReference>
<comment type="similarity">
    <text evidence="1 10 11">Belongs to the HAM1 NTPase family.</text>
</comment>
<dbReference type="InterPro" id="IPR002637">
    <property type="entry name" value="RdgB/HAM1"/>
</dbReference>
<accession>A0A1H2VJN5</accession>
<feature type="binding site" evidence="10">
    <location>
        <begin position="179"/>
        <end position="180"/>
    </location>
    <ligand>
        <name>substrate</name>
    </ligand>
</feature>
<keyword evidence="13" id="KW-1185">Reference proteome</keyword>
<keyword evidence="6 10" id="KW-0460">Magnesium</keyword>
<dbReference type="InterPro" id="IPR020922">
    <property type="entry name" value="dITP/XTP_pyrophosphatase"/>
</dbReference>
<sequence>MKTVVIATKNPGKVKEFEHMFGSEYKVESLLEKNIDDIPETGTTFEENAIIKAEAVRDQLNCTVVADDSGLEIDALDGRPGVYSARFAGEEKDDEANIEKVLHEMEQVSRTGRSARFVCVLAVAFPDGSVHTFTGTCEGEIAEAKAGDNGFGYDPVFYLPDYGKTMAELTAEEKHRISHRGKALEKLRVQGQNLLQED</sequence>
<dbReference type="EMBL" id="FNNC01000004">
    <property type="protein sequence ID" value="SDW68507.1"/>
    <property type="molecule type" value="Genomic_DNA"/>
</dbReference>
<evidence type="ECO:0000313" key="13">
    <source>
        <dbReference type="Proteomes" id="UP000199488"/>
    </source>
</evidence>
<evidence type="ECO:0000256" key="6">
    <source>
        <dbReference type="ARBA" id="ARBA00022842"/>
    </source>
</evidence>
<dbReference type="OrthoDB" id="9807456at2"/>
<comment type="catalytic activity">
    <reaction evidence="9 10">
        <text>XTP + H2O = XMP + diphosphate + H(+)</text>
        <dbReference type="Rhea" id="RHEA:28610"/>
        <dbReference type="ChEBI" id="CHEBI:15377"/>
        <dbReference type="ChEBI" id="CHEBI:15378"/>
        <dbReference type="ChEBI" id="CHEBI:33019"/>
        <dbReference type="ChEBI" id="CHEBI:57464"/>
        <dbReference type="ChEBI" id="CHEBI:61314"/>
        <dbReference type="EC" id="3.6.1.66"/>
    </reaction>
</comment>
<protein>
    <recommendedName>
        <fullName evidence="10">dITP/XTP pyrophosphatase</fullName>
        <ecNumber evidence="10">3.6.1.66</ecNumber>
    </recommendedName>
    <alternativeName>
        <fullName evidence="10">Non-canonical purine NTP pyrophosphatase</fullName>
    </alternativeName>
    <alternativeName>
        <fullName evidence="10">Non-standard purine NTP pyrophosphatase</fullName>
    </alternativeName>
    <alternativeName>
        <fullName evidence="10">Nucleoside-triphosphate diphosphatase</fullName>
    </alternativeName>
    <alternativeName>
        <fullName evidence="10">Nucleoside-triphosphate pyrophosphatase</fullName>
        <shortName evidence="10">NTPase</shortName>
    </alternativeName>
</protein>
<evidence type="ECO:0000256" key="5">
    <source>
        <dbReference type="ARBA" id="ARBA00022801"/>
    </source>
</evidence>
<evidence type="ECO:0000313" key="12">
    <source>
        <dbReference type="EMBL" id="SDW68507.1"/>
    </source>
</evidence>
<keyword evidence="5 10" id="KW-0378">Hydrolase</keyword>
<dbReference type="GO" id="GO:0009117">
    <property type="term" value="P:nucleotide metabolic process"/>
    <property type="evidence" value="ECO:0007669"/>
    <property type="project" value="UniProtKB-KW"/>
</dbReference>
<reference evidence="12 13" key="1">
    <citation type="submission" date="2016-10" db="EMBL/GenBank/DDBJ databases">
        <authorList>
            <person name="de Groot N.N."/>
        </authorList>
    </citation>
    <scope>NUCLEOTIDE SEQUENCE [LARGE SCALE GENOMIC DNA]</scope>
    <source>
        <strain evidence="12 13">DSM 23126</strain>
    </source>
</reference>
<organism evidence="12 13">
    <name type="scientific">Marinococcus luteus</name>
    <dbReference type="NCBI Taxonomy" id="1122204"/>
    <lineage>
        <taxon>Bacteria</taxon>
        <taxon>Bacillati</taxon>
        <taxon>Bacillota</taxon>
        <taxon>Bacilli</taxon>
        <taxon>Bacillales</taxon>
        <taxon>Bacillaceae</taxon>
        <taxon>Marinococcus</taxon>
    </lineage>
</organism>
<dbReference type="InterPro" id="IPR029001">
    <property type="entry name" value="ITPase-like_fam"/>
</dbReference>
<dbReference type="EC" id="3.6.1.66" evidence="10"/>
<dbReference type="NCBIfam" id="TIGR00042">
    <property type="entry name" value="RdgB/HAM1 family non-canonical purine NTP pyrophosphatase"/>
    <property type="match status" value="1"/>
</dbReference>
<dbReference type="PANTHER" id="PTHR11067:SF9">
    <property type="entry name" value="INOSINE TRIPHOSPHATE PYROPHOSPHATASE"/>
    <property type="match status" value="1"/>
</dbReference>
<keyword evidence="4 10" id="KW-0547">Nucleotide-binding</keyword>
<evidence type="ECO:0000256" key="8">
    <source>
        <dbReference type="ARBA" id="ARBA00051875"/>
    </source>
</evidence>
<comment type="catalytic activity">
    <reaction evidence="8 10">
        <text>dITP + H2O = dIMP + diphosphate + H(+)</text>
        <dbReference type="Rhea" id="RHEA:28342"/>
        <dbReference type="ChEBI" id="CHEBI:15377"/>
        <dbReference type="ChEBI" id="CHEBI:15378"/>
        <dbReference type="ChEBI" id="CHEBI:33019"/>
        <dbReference type="ChEBI" id="CHEBI:61194"/>
        <dbReference type="ChEBI" id="CHEBI:61382"/>
        <dbReference type="EC" id="3.6.1.66"/>
    </reaction>
</comment>
<dbReference type="GO" id="GO:0009146">
    <property type="term" value="P:purine nucleoside triphosphate catabolic process"/>
    <property type="evidence" value="ECO:0007669"/>
    <property type="project" value="UniProtKB-UniRule"/>
</dbReference>
<feature type="binding site" evidence="10">
    <location>
        <begin position="151"/>
        <end position="154"/>
    </location>
    <ligand>
        <name>substrate</name>
    </ligand>
</feature>
<evidence type="ECO:0000256" key="7">
    <source>
        <dbReference type="ARBA" id="ARBA00023080"/>
    </source>
</evidence>
<dbReference type="Gene3D" id="3.90.950.10">
    <property type="match status" value="1"/>
</dbReference>
<dbReference type="GO" id="GO:0036222">
    <property type="term" value="F:XTP diphosphatase activity"/>
    <property type="evidence" value="ECO:0007669"/>
    <property type="project" value="UniProtKB-UniRule"/>
</dbReference>
<comment type="cofactor">
    <cofactor evidence="10">
        <name>Mg(2+)</name>
        <dbReference type="ChEBI" id="CHEBI:18420"/>
    </cofactor>
    <text evidence="10">Binds 1 Mg(2+) ion per subunit.</text>
</comment>
<gene>
    <name evidence="12" type="ORF">SAMN05421781_2122</name>
</gene>
<dbReference type="GO" id="GO:0005829">
    <property type="term" value="C:cytosol"/>
    <property type="evidence" value="ECO:0007669"/>
    <property type="project" value="TreeGrafter"/>
</dbReference>
<dbReference type="FunFam" id="3.90.950.10:FF:000001">
    <property type="entry name" value="dITP/XTP pyrophosphatase"/>
    <property type="match status" value="1"/>
</dbReference>
<evidence type="ECO:0000256" key="4">
    <source>
        <dbReference type="ARBA" id="ARBA00022741"/>
    </source>
</evidence>
<comment type="function">
    <text evidence="10">Pyrophosphatase that catalyzes the hydrolysis of nucleoside triphosphates to their monophosphate derivatives, with a high preference for the non-canonical purine nucleotides XTP (xanthosine triphosphate), dITP (deoxyinosine triphosphate) and ITP. Seems to function as a house-cleaning enzyme that removes non-canonical purine nucleotides from the nucleotide pool, thus preventing their incorporation into DNA/RNA and avoiding chromosomal lesions.</text>
</comment>
<dbReference type="RefSeq" id="WP_091614745.1">
    <property type="nucleotide sequence ID" value="NZ_FNNC01000004.1"/>
</dbReference>
<dbReference type="GO" id="GO:0036220">
    <property type="term" value="F:ITP diphosphatase activity"/>
    <property type="evidence" value="ECO:0007669"/>
    <property type="project" value="UniProtKB-UniRule"/>
</dbReference>
<dbReference type="SUPFAM" id="SSF52972">
    <property type="entry name" value="ITPase-like"/>
    <property type="match status" value="1"/>
</dbReference>
<evidence type="ECO:0000256" key="10">
    <source>
        <dbReference type="HAMAP-Rule" id="MF_01405"/>
    </source>
</evidence>
<feature type="binding site" evidence="10">
    <location>
        <position position="68"/>
    </location>
    <ligand>
        <name>Mg(2+)</name>
        <dbReference type="ChEBI" id="CHEBI:18420"/>
    </ligand>
</feature>
<dbReference type="STRING" id="1122204.SAMN05421781_2122"/>
<evidence type="ECO:0000256" key="3">
    <source>
        <dbReference type="ARBA" id="ARBA00022723"/>
    </source>
</evidence>
<dbReference type="AlphaFoldDB" id="A0A1H2VJN5"/>
<comment type="caution">
    <text evidence="10">Lacks conserved residue(s) required for the propagation of feature annotation.</text>
</comment>
<feature type="active site" description="Proton acceptor" evidence="10">
    <location>
        <position position="68"/>
    </location>
</feature>
<dbReference type="Proteomes" id="UP000199488">
    <property type="component" value="Unassembled WGS sequence"/>
</dbReference>
<proteinExistence type="inferred from homology"/>
<dbReference type="CDD" id="cd00515">
    <property type="entry name" value="HAM1"/>
    <property type="match status" value="1"/>
</dbReference>
<name>A0A1H2VJN5_9BACI</name>
<evidence type="ECO:0000256" key="1">
    <source>
        <dbReference type="ARBA" id="ARBA00008023"/>
    </source>
</evidence>
<dbReference type="GO" id="GO:0017111">
    <property type="term" value="F:ribonucleoside triphosphate phosphatase activity"/>
    <property type="evidence" value="ECO:0007669"/>
    <property type="project" value="InterPro"/>
</dbReference>
<feature type="binding site" evidence="10">
    <location>
        <position position="174"/>
    </location>
    <ligand>
        <name>substrate</name>
    </ligand>
</feature>
<keyword evidence="3 10" id="KW-0479">Metal-binding</keyword>
<keyword evidence="7 10" id="KW-0546">Nucleotide metabolism</keyword>
<evidence type="ECO:0000256" key="11">
    <source>
        <dbReference type="RuleBase" id="RU003781"/>
    </source>
</evidence>
<feature type="binding site" evidence="10">
    <location>
        <position position="69"/>
    </location>
    <ligand>
        <name>substrate</name>
    </ligand>
</feature>
<dbReference type="GO" id="GO:0035870">
    <property type="term" value="F:dITP diphosphatase activity"/>
    <property type="evidence" value="ECO:0007669"/>
    <property type="project" value="UniProtKB-UniRule"/>
</dbReference>
<evidence type="ECO:0000256" key="2">
    <source>
        <dbReference type="ARBA" id="ARBA00011738"/>
    </source>
</evidence>